<feature type="region of interest" description="Disordered" evidence="16">
    <location>
        <begin position="475"/>
        <end position="506"/>
    </location>
</feature>
<evidence type="ECO:0000313" key="18">
    <source>
        <dbReference type="EMBL" id="EFC41300.1"/>
    </source>
</evidence>
<keyword evidence="19" id="KW-1185">Reference proteome</keyword>
<comment type="subcellular location">
    <subcellularLocation>
        <location evidence="2">Cytoplasm</location>
    </subcellularLocation>
    <subcellularLocation>
        <location evidence="13">Nucleus</location>
        <location evidence="13">Nuclear body</location>
    </subcellularLocation>
</comment>
<evidence type="ECO:0000256" key="8">
    <source>
        <dbReference type="ARBA" id="ARBA00022737"/>
    </source>
</evidence>
<dbReference type="Gene3D" id="2.130.10.10">
    <property type="entry name" value="YVTN repeat-like/Quinoprotein amine dehydrogenase"/>
    <property type="match status" value="1"/>
</dbReference>
<proteinExistence type="predicted"/>
<dbReference type="GO" id="GO:0036297">
    <property type="term" value="P:interstrand cross-link repair"/>
    <property type="evidence" value="ECO:0007669"/>
    <property type="project" value="InterPro"/>
</dbReference>
<evidence type="ECO:0000256" key="10">
    <source>
        <dbReference type="ARBA" id="ARBA00022786"/>
    </source>
</evidence>
<keyword evidence="5" id="KW-0963">Cytoplasm</keyword>
<evidence type="ECO:0000256" key="1">
    <source>
        <dbReference type="ARBA" id="ARBA00000900"/>
    </source>
</evidence>
<feature type="region of interest" description="Disordered" evidence="16">
    <location>
        <begin position="160"/>
        <end position="187"/>
    </location>
</feature>
<evidence type="ECO:0000256" key="12">
    <source>
        <dbReference type="ARBA" id="ARBA00023242"/>
    </source>
</evidence>
<dbReference type="InterPro" id="IPR037381">
    <property type="entry name" value="RFWD3"/>
</dbReference>
<dbReference type="InterPro" id="IPR001841">
    <property type="entry name" value="Znf_RING"/>
</dbReference>
<accession>D2VP57</accession>
<evidence type="ECO:0000256" key="6">
    <source>
        <dbReference type="ARBA" id="ARBA00022574"/>
    </source>
</evidence>
<dbReference type="STRING" id="5762.D2VP57"/>
<keyword evidence="7" id="KW-0808">Transferase</keyword>
<keyword evidence="8" id="KW-0677">Repeat</keyword>
<keyword evidence="14" id="KW-0863">Zinc-finger</keyword>
<dbReference type="GO" id="GO:0016604">
    <property type="term" value="C:nuclear body"/>
    <property type="evidence" value="ECO:0007669"/>
    <property type="project" value="UniProtKB-SubCell"/>
</dbReference>
<reference evidence="18 19" key="1">
    <citation type="journal article" date="2010" name="Cell">
        <title>The genome of Naegleria gruberi illuminates early eukaryotic versatility.</title>
        <authorList>
            <person name="Fritz-Laylin L.K."/>
            <person name="Prochnik S.E."/>
            <person name="Ginger M.L."/>
            <person name="Dacks J.B."/>
            <person name="Carpenter M.L."/>
            <person name="Field M.C."/>
            <person name="Kuo A."/>
            <person name="Paredez A."/>
            <person name="Chapman J."/>
            <person name="Pham J."/>
            <person name="Shu S."/>
            <person name="Neupane R."/>
            <person name="Cipriano M."/>
            <person name="Mancuso J."/>
            <person name="Tu H."/>
            <person name="Salamov A."/>
            <person name="Lindquist E."/>
            <person name="Shapiro H."/>
            <person name="Lucas S."/>
            <person name="Grigoriev I.V."/>
            <person name="Cande W.Z."/>
            <person name="Fulton C."/>
            <person name="Rokhsar D.S."/>
            <person name="Dawson S.C."/>
        </authorList>
    </citation>
    <scope>NUCLEOTIDE SEQUENCE [LARGE SCALE GENOMIC DNA]</scope>
    <source>
        <strain evidence="18 19">NEG-M</strain>
    </source>
</reference>
<dbReference type="Pfam" id="PF23419">
    <property type="entry name" value="WD40_RFWD3"/>
    <property type="match status" value="1"/>
</dbReference>
<dbReference type="OrthoDB" id="5600418at2759"/>
<dbReference type="SUPFAM" id="SSF57850">
    <property type="entry name" value="RING/U-box"/>
    <property type="match status" value="1"/>
</dbReference>
<feature type="domain" description="RING-type" evidence="17">
    <location>
        <begin position="370"/>
        <end position="413"/>
    </location>
</feature>
<keyword evidence="9" id="KW-0227">DNA damage</keyword>
<name>D2VP57_NAEGR</name>
<sequence length="899" mass="101686">MMNLHFIRRGLSPHQNQQHTSGSASNSQQSNNSKQTPNNSMSNTSNMNYSTNQHSNSSSSSCRKRTLEYSIDLDDLPSPPSLFSSASLIATMNAVTMMNTNETLKQSSPEDDQKASIENVIMSDDPNEEQQQEEEEIIISQTDDEPILKTQFPPFSIVTSLKKNDSLGDSESEDDGEYEDSNDEDELREFSIKQVEQSTKKRKLNIVNKEDNRKSEQLEDNSKPIMLLTQLPPMSTCEAKQEDITVVVEHPIDEEEFLNNATVPQENEMIKSLEDNIIEELAFTPDQENNIENLSQIPKLENNRQLEEDFDIHVDLHELDYEFSNNTEPAQKPEESIQAKKVLVDISVQTDNSLLPKPVQIVNSDPNNICSICLSAWSSTGLHQVCCLSCGHLFGKNCIEKWLKKNSTCPKCKKSADRSHIRLLYVDNIHAIDTQKVEDLESRLEAEVKARKELEVIKNGLELRIKMLLEQKGGENFAENPSSSPPNNKGVQHRSSSESDTNKRKSLIQRSLELAERKKKEFDLMNSEEEEVTRNIVCYNGKSKNQQSRKKNTYLYGSNGANKLLFNTPLENSGLIEISNNQVFISFERRDKMCGFYVAGLERLMSNPSIINQARKVMHNSPISDIKPLYLLSPNNSKGYSIEYMQSNLILTSSQDKSMRITDLRQGTADSICFFPYLSTNREGLSTSITCCEWNRTNSNYCFAGLSSGSILCYDTRKPSEPFLNTGDHSCSPHTMFHIPNKGLVVGSNNSITYYDENQYGYTKGHNLFNKEVSSFYFNTSNDTLLFTCRESSKSSQLHIFTLESNQHVNCLESISINHKGPKLGRPYVSDNGQNFLSTIAVPKPDDFSVEIWKSQTDQDYSFKGDIKLQSSTEIIQSCALSFNNLFVVTKDNLSAYLV</sequence>
<keyword evidence="15" id="KW-0175">Coiled coil</keyword>
<keyword evidence="6" id="KW-0853">WD repeat</keyword>
<feature type="compositionally biased region" description="Polar residues" evidence="16">
    <location>
        <begin position="479"/>
        <end position="494"/>
    </location>
</feature>
<dbReference type="Proteomes" id="UP000006671">
    <property type="component" value="Unassembled WGS sequence"/>
</dbReference>
<evidence type="ECO:0000256" key="13">
    <source>
        <dbReference type="ARBA" id="ARBA00034306"/>
    </source>
</evidence>
<dbReference type="EC" id="2.3.2.27" evidence="4"/>
<dbReference type="VEuPathDB" id="AmoebaDB:NAEGRDRAFT_70739"/>
<dbReference type="PANTHER" id="PTHR16047:SF7">
    <property type="entry name" value="E3 UBIQUITIN-PROTEIN LIGASE RFWD3"/>
    <property type="match status" value="1"/>
</dbReference>
<dbReference type="SUPFAM" id="SSF50978">
    <property type="entry name" value="WD40 repeat-like"/>
    <property type="match status" value="1"/>
</dbReference>
<protein>
    <recommendedName>
        <fullName evidence="4">RING-type E3 ubiquitin transferase</fullName>
        <ecNumber evidence="4">2.3.2.27</ecNumber>
    </recommendedName>
</protein>
<dbReference type="PANTHER" id="PTHR16047">
    <property type="entry name" value="RFWD3 PROTEIN"/>
    <property type="match status" value="1"/>
</dbReference>
<dbReference type="AlphaFoldDB" id="D2VP57"/>
<dbReference type="GO" id="GO:0005737">
    <property type="term" value="C:cytoplasm"/>
    <property type="evidence" value="ECO:0007669"/>
    <property type="project" value="UniProtKB-SubCell"/>
</dbReference>
<dbReference type="InterPro" id="IPR013083">
    <property type="entry name" value="Znf_RING/FYVE/PHD"/>
</dbReference>
<keyword evidence="14" id="KW-0479">Metal-binding</keyword>
<dbReference type="InterPro" id="IPR056527">
    <property type="entry name" value="WD40_RFWD3"/>
</dbReference>
<dbReference type="Gene3D" id="3.30.40.10">
    <property type="entry name" value="Zinc/RING finger domain, C3HC4 (zinc finger)"/>
    <property type="match status" value="1"/>
</dbReference>
<dbReference type="GO" id="GO:0016567">
    <property type="term" value="P:protein ubiquitination"/>
    <property type="evidence" value="ECO:0007669"/>
    <property type="project" value="InterPro"/>
</dbReference>
<comment type="pathway">
    <text evidence="3">Protein modification; protein ubiquitination.</text>
</comment>
<dbReference type="GO" id="GO:0008270">
    <property type="term" value="F:zinc ion binding"/>
    <property type="evidence" value="ECO:0007669"/>
    <property type="project" value="UniProtKB-KW"/>
</dbReference>
<evidence type="ECO:0000259" key="17">
    <source>
        <dbReference type="PROSITE" id="PS50089"/>
    </source>
</evidence>
<keyword evidence="12" id="KW-0539">Nucleus</keyword>
<dbReference type="SMART" id="SM00184">
    <property type="entry name" value="RING"/>
    <property type="match status" value="1"/>
</dbReference>
<evidence type="ECO:0000256" key="16">
    <source>
        <dbReference type="SAM" id="MobiDB-lite"/>
    </source>
</evidence>
<dbReference type="GO" id="GO:0061630">
    <property type="term" value="F:ubiquitin protein ligase activity"/>
    <property type="evidence" value="ECO:0007669"/>
    <property type="project" value="UniProtKB-EC"/>
</dbReference>
<dbReference type="InterPro" id="IPR015943">
    <property type="entry name" value="WD40/YVTN_repeat-like_dom_sf"/>
</dbReference>
<dbReference type="InterPro" id="IPR036322">
    <property type="entry name" value="WD40_repeat_dom_sf"/>
</dbReference>
<keyword evidence="10" id="KW-0833">Ubl conjugation pathway</keyword>
<keyword evidence="14" id="KW-0862">Zinc</keyword>
<dbReference type="RefSeq" id="XP_002674044.1">
    <property type="nucleotide sequence ID" value="XM_002673998.1"/>
</dbReference>
<evidence type="ECO:0000256" key="7">
    <source>
        <dbReference type="ARBA" id="ARBA00022679"/>
    </source>
</evidence>
<feature type="region of interest" description="Disordered" evidence="16">
    <location>
        <begin position="1"/>
        <end position="63"/>
    </location>
</feature>
<dbReference type="CDD" id="cd16450">
    <property type="entry name" value="mRING-C3HGC3_RFWD3"/>
    <property type="match status" value="1"/>
</dbReference>
<evidence type="ECO:0000256" key="9">
    <source>
        <dbReference type="ARBA" id="ARBA00022763"/>
    </source>
</evidence>
<dbReference type="EMBL" id="GG738886">
    <property type="protein sequence ID" value="EFC41300.1"/>
    <property type="molecule type" value="Genomic_DNA"/>
</dbReference>
<comment type="catalytic activity">
    <reaction evidence="1">
        <text>S-ubiquitinyl-[E2 ubiquitin-conjugating enzyme]-L-cysteine + [acceptor protein]-L-lysine = [E2 ubiquitin-conjugating enzyme]-L-cysteine + N(6)-ubiquitinyl-[acceptor protein]-L-lysine.</text>
        <dbReference type="EC" id="2.3.2.27"/>
    </reaction>
</comment>
<keyword evidence="11" id="KW-0234">DNA repair</keyword>
<evidence type="ECO:0000256" key="2">
    <source>
        <dbReference type="ARBA" id="ARBA00004496"/>
    </source>
</evidence>
<organism evidence="19">
    <name type="scientific">Naegleria gruberi</name>
    <name type="common">Amoeba</name>
    <dbReference type="NCBI Taxonomy" id="5762"/>
    <lineage>
        <taxon>Eukaryota</taxon>
        <taxon>Discoba</taxon>
        <taxon>Heterolobosea</taxon>
        <taxon>Tetramitia</taxon>
        <taxon>Eutetramitia</taxon>
        <taxon>Vahlkampfiidae</taxon>
        <taxon>Naegleria</taxon>
    </lineage>
</organism>
<evidence type="ECO:0000256" key="15">
    <source>
        <dbReference type="SAM" id="Coils"/>
    </source>
</evidence>
<dbReference type="InParanoid" id="D2VP57"/>
<feature type="compositionally biased region" description="Low complexity" evidence="16">
    <location>
        <begin position="21"/>
        <end position="61"/>
    </location>
</feature>
<feature type="coiled-coil region" evidence="15">
    <location>
        <begin position="437"/>
        <end position="471"/>
    </location>
</feature>
<evidence type="ECO:0000256" key="11">
    <source>
        <dbReference type="ARBA" id="ARBA00023204"/>
    </source>
</evidence>
<evidence type="ECO:0000256" key="5">
    <source>
        <dbReference type="ARBA" id="ARBA00022490"/>
    </source>
</evidence>
<feature type="compositionally biased region" description="Acidic residues" evidence="16">
    <location>
        <begin position="168"/>
        <end position="187"/>
    </location>
</feature>
<dbReference type="KEGG" id="ngr:NAEGRDRAFT_70739"/>
<evidence type="ECO:0000256" key="4">
    <source>
        <dbReference type="ARBA" id="ARBA00012483"/>
    </source>
</evidence>
<dbReference type="eggNOG" id="KOG1645">
    <property type="taxonomic scope" value="Eukaryota"/>
</dbReference>
<dbReference type="Pfam" id="PF13639">
    <property type="entry name" value="zf-RING_2"/>
    <property type="match status" value="1"/>
</dbReference>
<evidence type="ECO:0000256" key="3">
    <source>
        <dbReference type="ARBA" id="ARBA00004906"/>
    </source>
</evidence>
<dbReference type="GeneID" id="8850665"/>
<evidence type="ECO:0000313" key="19">
    <source>
        <dbReference type="Proteomes" id="UP000006671"/>
    </source>
</evidence>
<gene>
    <name evidence="18" type="ORF">NAEGRDRAFT_70739</name>
</gene>
<evidence type="ECO:0000256" key="14">
    <source>
        <dbReference type="PROSITE-ProRule" id="PRU00175"/>
    </source>
</evidence>
<dbReference type="PROSITE" id="PS50089">
    <property type="entry name" value="ZF_RING_2"/>
    <property type="match status" value="1"/>
</dbReference>